<dbReference type="SMART" id="SM00257">
    <property type="entry name" value="LysM"/>
    <property type="match status" value="2"/>
</dbReference>
<evidence type="ECO:0000259" key="4">
    <source>
        <dbReference type="PROSITE" id="PS51782"/>
    </source>
</evidence>
<dbReference type="InterPro" id="IPR016047">
    <property type="entry name" value="M23ase_b-sheet_dom"/>
</dbReference>
<dbReference type="Gene3D" id="3.10.350.10">
    <property type="entry name" value="LysM domain"/>
    <property type="match status" value="2"/>
</dbReference>
<feature type="region of interest" description="Disordered" evidence="2">
    <location>
        <begin position="301"/>
        <end position="340"/>
    </location>
</feature>
<dbReference type="CDD" id="cd12797">
    <property type="entry name" value="M23_peptidase"/>
    <property type="match status" value="1"/>
</dbReference>
<comment type="caution">
    <text evidence="5">The sequence shown here is derived from an EMBL/GenBank/DDBJ whole genome shotgun (WGS) entry which is preliminary data.</text>
</comment>
<dbReference type="PROSITE" id="PS51257">
    <property type="entry name" value="PROKAR_LIPOPROTEIN"/>
    <property type="match status" value="1"/>
</dbReference>
<evidence type="ECO:0000256" key="2">
    <source>
        <dbReference type="SAM" id="MobiDB-lite"/>
    </source>
</evidence>
<feature type="compositionally biased region" description="Basic and acidic residues" evidence="2">
    <location>
        <begin position="141"/>
        <end position="150"/>
    </location>
</feature>
<protein>
    <submittedName>
        <fullName evidence="5">Lipoprotein</fullName>
    </submittedName>
</protein>
<dbReference type="SUPFAM" id="SSF51261">
    <property type="entry name" value="Duplicated hybrid motif"/>
    <property type="match status" value="1"/>
</dbReference>
<evidence type="ECO:0000313" key="6">
    <source>
        <dbReference type="Proteomes" id="UP000613160"/>
    </source>
</evidence>
<dbReference type="PANTHER" id="PTHR21666:SF263">
    <property type="entry name" value="MUREIN HYDROLASE ACTIVATOR NLPD"/>
    <property type="match status" value="1"/>
</dbReference>
<comment type="similarity">
    <text evidence="1">Belongs to the E.coli NlpD/Haemophilus LppB family.</text>
</comment>
<feature type="compositionally biased region" description="Low complexity" evidence="2">
    <location>
        <begin position="115"/>
        <end position="137"/>
    </location>
</feature>
<accession>A0A917DBE9</accession>
<feature type="compositionally biased region" description="Low complexity" evidence="2">
    <location>
        <begin position="305"/>
        <end position="326"/>
    </location>
</feature>
<evidence type="ECO:0000256" key="3">
    <source>
        <dbReference type="SAM" id="SignalP"/>
    </source>
</evidence>
<dbReference type="InterPro" id="IPR036779">
    <property type="entry name" value="LysM_dom_sf"/>
</dbReference>
<feature type="chain" id="PRO_5036758132" evidence="3">
    <location>
        <begin position="30"/>
        <end position="510"/>
    </location>
</feature>
<keyword evidence="3" id="KW-0732">Signal</keyword>
<dbReference type="AlphaFoldDB" id="A0A917DBE9"/>
<dbReference type="PROSITE" id="PS51782">
    <property type="entry name" value="LYSM"/>
    <property type="match status" value="2"/>
</dbReference>
<proteinExistence type="inferred from homology"/>
<dbReference type="EMBL" id="BMJJ01000006">
    <property type="protein sequence ID" value="GGD22577.1"/>
    <property type="molecule type" value="Genomic_DNA"/>
</dbReference>
<keyword evidence="5" id="KW-0449">Lipoprotein</keyword>
<dbReference type="InterPro" id="IPR050570">
    <property type="entry name" value="Cell_wall_metabolism_enzyme"/>
</dbReference>
<gene>
    <name evidence="5" type="ORF">GCM10011335_26840</name>
</gene>
<evidence type="ECO:0000256" key="1">
    <source>
        <dbReference type="ARBA" id="ARBA00038420"/>
    </source>
</evidence>
<dbReference type="Pfam" id="PF01551">
    <property type="entry name" value="Peptidase_M23"/>
    <property type="match status" value="1"/>
</dbReference>
<feature type="signal peptide" evidence="3">
    <location>
        <begin position="1"/>
        <end position="29"/>
    </location>
</feature>
<reference evidence="5" key="1">
    <citation type="journal article" date="2014" name="Int. J. Syst. Evol. Microbiol.">
        <title>Complete genome sequence of Corynebacterium casei LMG S-19264T (=DSM 44701T), isolated from a smear-ripened cheese.</title>
        <authorList>
            <consortium name="US DOE Joint Genome Institute (JGI-PGF)"/>
            <person name="Walter F."/>
            <person name="Albersmeier A."/>
            <person name="Kalinowski J."/>
            <person name="Ruckert C."/>
        </authorList>
    </citation>
    <scope>NUCLEOTIDE SEQUENCE</scope>
    <source>
        <strain evidence="5">CGMCC 1.15493</strain>
    </source>
</reference>
<feature type="domain" description="LysM" evidence="4">
    <location>
        <begin position="244"/>
        <end position="287"/>
    </location>
</feature>
<evidence type="ECO:0000313" key="5">
    <source>
        <dbReference type="EMBL" id="GGD22577.1"/>
    </source>
</evidence>
<dbReference type="InterPro" id="IPR011055">
    <property type="entry name" value="Dup_hybrid_motif"/>
</dbReference>
<organism evidence="5 6">
    <name type="scientific">Aureimonas glaciei</name>
    <dbReference type="NCBI Taxonomy" id="1776957"/>
    <lineage>
        <taxon>Bacteria</taxon>
        <taxon>Pseudomonadati</taxon>
        <taxon>Pseudomonadota</taxon>
        <taxon>Alphaproteobacteria</taxon>
        <taxon>Hyphomicrobiales</taxon>
        <taxon>Aurantimonadaceae</taxon>
        <taxon>Aureimonas</taxon>
    </lineage>
</organism>
<dbReference type="CDD" id="cd00118">
    <property type="entry name" value="LysM"/>
    <property type="match status" value="2"/>
</dbReference>
<sequence>MEVLKNSRFRLAGSVGVLALAVLMAGCSADTARFDDGFYTGAVPKQPRPQADVGQAQAYPGSLDQVETGSVARYGNNPGGGVQQAPISNQPYPAGGGGPVRTAAVERTMLPPPSAAGAAPAQSYEPAPVQAAAPAPVSTERGWHRSDNRVTLRSGETIDTLATRYGVPAKAILSTNGLSQPGDAVAGQEISIPTYSYGGPVRTANAADGRTADGRTLGAPPAPLRVPSAAPARSASAGAPVGNASIVVESGDSLMGISRRTGVSVADLKAANNLTSGDIRIGQKLRLPGGAAQPQRVAAVEPKRAAPAPLAAPKAAEAAAQPVAPASTQPKPYEAPKAAEKAEAPAKAVAAAPAAAAPVAKVETPSTTVSAESEREVATAAPSTTGIDQFRWPVQGRVVKRYGEKNGSRRNDGLDISVPRGTPVKAAENGVVIYAGDGLKEFGNTVLIKHDNGLVTVYGHADTLKVKRGATVRRGEEIATAGVSGDTETPMVHFEVRKNSAPVDPAKYLQ</sequence>
<dbReference type="Gene3D" id="2.70.70.10">
    <property type="entry name" value="Glucose Permease (Domain IIA)"/>
    <property type="match status" value="1"/>
</dbReference>
<dbReference type="GO" id="GO:0004222">
    <property type="term" value="F:metalloendopeptidase activity"/>
    <property type="evidence" value="ECO:0007669"/>
    <property type="project" value="TreeGrafter"/>
</dbReference>
<reference evidence="5" key="2">
    <citation type="submission" date="2020-09" db="EMBL/GenBank/DDBJ databases">
        <authorList>
            <person name="Sun Q."/>
            <person name="Zhou Y."/>
        </authorList>
    </citation>
    <scope>NUCLEOTIDE SEQUENCE</scope>
    <source>
        <strain evidence="5">CGMCC 1.15493</strain>
    </source>
</reference>
<dbReference type="InterPro" id="IPR018392">
    <property type="entry name" value="LysM"/>
</dbReference>
<dbReference type="PANTHER" id="PTHR21666">
    <property type="entry name" value="PEPTIDASE-RELATED"/>
    <property type="match status" value="1"/>
</dbReference>
<dbReference type="Pfam" id="PF01476">
    <property type="entry name" value="LysM"/>
    <property type="match status" value="2"/>
</dbReference>
<dbReference type="SUPFAM" id="SSF54106">
    <property type="entry name" value="LysM domain"/>
    <property type="match status" value="1"/>
</dbReference>
<feature type="domain" description="LysM" evidence="4">
    <location>
        <begin position="148"/>
        <end position="192"/>
    </location>
</feature>
<keyword evidence="6" id="KW-1185">Reference proteome</keyword>
<dbReference type="Proteomes" id="UP000613160">
    <property type="component" value="Unassembled WGS sequence"/>
</dbReference>
<feature type="region of interest" description="Disordered" evidence="2">
    <location>
        <begin position="76"/>
        <end position="151"/>
    </location>
</feature>
<name>A0A917DBE9_9HYPH</name>